<proteinExistence type="predicted"/>
<keyword evidence="1" id="KW-0812">Transmembrane</keyword>
<dbReference type="EMBL" id="JAGGLB010000029">
    <property type="protein sequence ID" value="MBP1994950.1"/>
    <property type="molecule type" value="Genomic_DNA"/>
</dbReference>
<gene>
    <name evidence="2" type="ORF">J2Z66_006591</name>
</gene>
<dbReference type="RefSeq" id="WP_209976773.1">
    <property type="nucleotide sequence ID" value="NZ_JAGGLB010000029.1"/>
</dbReference>
<evidence type="ECO:0000256" key="1">
    <source>
        <dbReference type="SAM" id="Phobius"/>
    </source>
</evidence>
<accession>A0ABS4J566</accession>
<evidence type="ECO:0000313" key="2">
    <source>
        <dbReference type="EMBL" id="MBP1994950.1"/>
    </source>
</evidence>
<keyword evidence="1" id="KW-1133">Transmembrane helix</keyword>
<evidence type="ECO:0008006" key="4">
    <source>
        <dbReference type="Google" id="ProtNLM"/>
    </source>
</evidence>
<sequence length="233" mass="26392">MPKLLQDLKSLRSSLILVPGMYYLMLIWSLLAADPENPRTVYYYNEMAFLPLLVLLTVLFFQRELGGSVMEIVATLPLSFAAMLIRKIALVLASAIILHIGWVAIYMQKFTKLETDLYSFPAKRLQWMEASWPQLLLQALPSYLLIIAFVVLLTVMTKKLYAGVAAGMTLWLLEVLSSGKALGRFVLLTKDIPKEIPFLQNRLLLAAAALILLLLAIWSANRRDRWIVHDDGE</sequence>
<reference evidence="2 3" key="1">
    <citation type="submission" date="2021-03" db="EMBL/GenBank/DDBJ databases">
        <title>Genomic Encyclopedia of Type Strains, Phase IV (KMG-IV): sequencing the most valuable type-strain genomes for metagenomic binning, comparative biology and taxonomic classification.</title>
        <authorList>
            <person name="Goeker M."/>
        </authorList>
    </citation>
    <scope>NUCLEOTIDE SEQUENCE [LARGE SCALE GENOMIC DNA]</scope>
    <source>
        <strain evidence="2 3">DSM 26048</strain>
    </source>
</reference>
<organism evidence="2 3">
    <name type="scientific">Paenibacillus eucommiae</name>
    <dbReference type="NCBI Taxonomy" id="1355755"/>
    <lineage>
        <taxon>Bacteria</taxon>
        <taxon>Bacillati</taxon>
        <taxon>Bacillota</taxon>
        <taxon>Bacilli</taxon>
        <taxon>Bacillales</taxon>
        <taxon>Paenibacillaceae</taxon>
        <taxon>Paenibacillus</taxon>
    </lineage>
</organism>
<name>A0ABS4J566_9BACL</name>
<keyword evidence="3" id="KW-1185">Reference proteome</keyword>
<feature type="transmembrane region" description="Helical" evidence="1">
    <location>
        <begin position="135"/>
        <end position="153"/>
    </location>
</feature>
<feature type="transmembrane region" description="Helical" evidence="1">
    <location>
        <begin position="12"/>
        <end position="31"/>
    </location>
</feature>
<feature type="transmembrane region" description="Helical" evidence="1">
    <location>
        <begin position="160"/>
        <end position="179"/>
    </location>
</feature>
<feature type="transmembrane region" description="Helical" evidence="1">
    <location>
        <begin position="43"/>
        <end position="61"/>
    </location>
</feature>
<dbReference type="Proteomes" id="UP001519287">
    <property type="component" value="Unassembled WGS sequence"/>
</dbReference>
<evidence type="ECO:0000313" key="3">
    <source>
        <dbReference type="Proteomes" id="UP001519287"/>
    </source>
</evidence>
<protein>
    <recommendedName>
        <fullName evidence="4">ABC transporter permease</fullName>
    </recommendedName>
</protein>
<feature type="transmembrane region" description="Helical" evidence="1">
    <location>
        <begin position="88"/>
        <end position="107"/>
    </location>
</feature>
<feature type="transmembrane region" description="Helical" evidence="1">
    <location>
        <begin position="199"/>
        <end position="218"/>
    </location>
</feature>
<keyword evidence="1" id="KW-0472">Membrane</keyword>
<comment type="caution">
    <text evidence="2">The sequence shown here is derived from an EMBL/GenBank/DDBJ whole genome shotgun (WGS) entry which is preliminary data.</text>
</comment>